<sequence>MKLVDLSIKKPVTVTVGAILLLLFGFLALLRIPIQLTPNVDLPEVSIQTTWTGASPEEVEREITDVQEKELKSLNGLTEIKSESQDGLSYISLEFEIGTNIDEALLRVSNKMEQVKSYPDNVDRPIIKAGGRFEKAIAWLVLMAEDGYRGNLEEEYDFLDEEVQPWLERLPGISSIDIHGGKQRELQVVVDVEAMAARGITVPDLIHALGVENKTISAGDFDEGKRRYIVRTVGEYQSPEDVANVIIRRVAGIPVAVKDVAATRLGHETPAVVVRHDGVPTIVMSAVREPGTNVLLVMDRLKTALAELNAGVLKDRHLFIEQVYDETTYIYDAINLVKKNLMVGALLAVTVLMLFLRNIAGTIVVSAAIPVSVVGTFLFMTLAGRNINVVSLAGLSFAVGMVVDNSIVVFENIFRHREMGKDRIRAAYDGTTEVWGAVLASTLTTVAVFLPIVFVEEEAGQLFRDIAIAISSAVALSLLISITGIPTLCALILGRVEKKTQKRRSRLFSATRAAGGIVSALAGFVDWMCARVWTRVVVAVFLVALAVVMIVNLIPKTEYLPTGNRELLFGILIPPPGYNTGEFDAIARSVEADILPLVDLDGVSEAAERLGLPTVKNFFYVAFRQQIFMGVVSRDAARTAELIPHVYRSLGKVPGMIPIVYQAGLFTRGLGSGRSIDVDIKGPDLTRLIDMGRQAFGMTAGAIPGAQIRPIPGLDLGNPELRITPNRDRLTRLGISSTDLGVTLDALVGGAKAGTYRLYGDEIDLVVKSREERLKRIQDVEAFPVASPLGGKVLLGSVADVRLTEGPTQINHIDTQRAITIQVNPPADISLEAAMETVDRQVLTPIKARENLGSFYRIDLGGTADQLTRTRDALIWNLILAVAICYLLMSALFENFLYPLIILFSVPLAAAGGFLGISLVNRFIAPQPLDILTMLGFVILVGIVVNNAILIVHQSLNNIREHAMVPRQAIVESVRSRIRPIYMSSITTVFGMLPLVLFPGAGSEFYRGLGGVVVGGLLISTVFTIFLIPAILSLTMDTLAAMKRLLKKTETV</sequence>
<dbReference type="SUPFAM" id="SSF82693">
    <property type="entry name" value="Multidrug efflux transporter AcrB pore domain, PN1, PN2, PC1 and PC2 subdomains"/>
    <property type="match status" value="2"/>
</dbReference>
<feature type="transmembrane region" description="Helical" evidence="1">
    <location>
        <begin position="505"/>
        <end position="524"/>
    </location>
</feature>
<dbReference type="PANTHER" id="PTHR32063:SF0">
    <property type="entry name" value="SWARMING MOTILITY PROTEIN SWRC"/>
    <property type="match status" value="1"/>
</dbReference>
<dbReference type="Gene3D" id="1.20.1640.10">
    <property type="entry name" value="Multidrug efflux transporter AcrB transmembrane domain"/>
    <property type="match status" value="2"/>
</dbReference>
<dbReference type="AlphaFoldDB" id="A0A5K7Z3U1"/>
<dbReference type="RefSeq" id="WP_155319158.1">
    <property type="nucleotide sequence ID" value="NZ_AP021874.1"/>
</dbReference>
<dbReference type="Proteomes" id="UP000427906">
    <property type="component" value="Chromosome"/>
</dbReference>
<keyword evidence="3" id="KW-1185">Reference proteome</keyword>
<organism evidence="2 3">
    <name type="scientific">Desulfosarcina alkanivorans</name>
    <dbReference type="NCBI Taxonomy" id="571177"/>
    <lineage>
        <taxon>Bacteria</taxon>
        <taxon>Pseudomonadati</taxon>
        <taxon>Thermodesulfobacteriota</taxon>
        <taxon>Desulfobacteria</taxon>
        <taxon>Desulfobacterales</taxon>
        <taxon>Desulfosarcinaceae</taxon>
        <taxon>Desulfosarcina</taxon>
    </lineage>
</organism>
<reference evidence="2 3" key="1">
    <citation type="submission" date="2019-11" db="EMBL/GenBank/DDBJ databases">
        <title>Comparative genomics of hydrocarbon-degrading Desulfosarcina strains.</title>
        <authorList>
            <person name="Watanabe M."/>
            <person name="Kojima H."/>
            <person name="Fukui M."/>
        </authorList>
    </citation>
    <scope>NUCLEOTIDE SEQUENCE [LARGE SCALE GENOMIC DNA]</scope>
    <source>
        <strain evidence="2 3">PL12</strain>
    </source>
</reference>
<feature type="transmembrane region" description="Helical" evidence="1">
    <location>
        <begin position="12"/>
        <end position="30"/>
    </location>
</feature>
<accession>A0A5K7Z3U1</accession>
<dbReference type="Gene3D" id="3.30.70.1440">
    <property type="entry name" value="Multidrug efflux transporter AcrB pore domain"/>
    <property type="match status" value="1"/>
</dbReference>
<dbReference type="SUPFAM" id="SSF82714">
    <property type="entry name" value="Multidrug efflux transporter AcrB TolC docking domain, DN and DC subdomains"/>
    <property type="match status" value="2"/>
</dbReference>
<feature type="transmembrane region" description="Helical" evidence="1">
    <location>
        <begin position="899"/>
        <end position="920"/>
    </location>
</feature>
<dbReference type="PANTHER" id="PTHR32063">
    <property type="match status" value="1"/>
</dbReference>
<feature type="transmembrane region" description="Helical" evidence="1">
    <location>
        <begin position="340"/>
        <end position="356"/>
    </location>
</feature>
<evidence type="ECO:0000313" key="2">
    <source>
        <dbReference type="EMBL" id="BBO71297.1"/>
    </source>
</evidence>
<feature type="transmembrane region" description="Helical" evidence="1">
    <location>
        <begin position="981"/>
        <end position="1001"/>
    </location>
</feature>
<dbReference type="SUPFAM" id="SSF82866">
    <property type="entry name" value="Multidrug efflux transporter AcrB transmembrane domain"/>
    <property type="match status" value="2"/>
</dbReference>
<evidence type="ECO:0000313" key="3">
    <source>
        <dbReference type="Proteomes" id="UP000427906"/>
    </source>
</evidence>
<dbReference type="Gene3D" id="3.30.2090.10">
    <property type="entry name" value="Multidrug efflux transporter AcrB TolC docking domain, DN and DC subdomains"/>
    <property type="match status" value="2"/>
</dbReference>
<gene>
    <name evidence="2" type="ORF">DSCA_52270</name>
</gene>
<feature type="transmembrane region" description="Helical" evidence="1">
    <location>
        <begin position="363"/>
        <end position="383"/>
    </location>
</feature>
<name>A0A5K7Z3U1_9BACT</name>
<feature type="transmembrane region" description="Helical" evidence="1">
    <location>
        <begin position="466"/>
        <end position="493"/>
    </location>
</feature>
<feature type="transmembrane region" description="Helical" evidence="1">
    <location>
        <begin position="434"/>
        <end position="454"/>
    </location>
</feature>
<dbReference type="OrthoDB" id="9807612at2"/>
<protein>
    <submittedName>
        <fullName evidence="2">Multidrug ABC transporter</fullName>
    </submittedName>
</protein>
<dbReference type="Pfam" id="PF00873">
    <property type="entry name" value="ACR_tran"/>
    <property type="match status" value="1"/>
</dbReference>
<evidence type="ECO:0000256" key="1">
    <source>
        <dbReference type="SAM" id="Phobius"/>
    </source>
</evidence>
<proteinExistence type="predicted"/>
<feature type="transmembrane region" description="Helical" evidence="1">
    <location>
        <begin position="536"/>
        <end position="555"/>
    </location>
</feature>
<dbReference type="KEGG" id="dalk:DSCA_52270"/>
<dbReference type="EMBL" id="AP021874">
    <property type="protein sequence ID" value="BBO71297.1"/>
    <property type="molecule type" value="Genomic_DNA"/>
</dbReference>
<dbReference type="Gene3D" id="3.30.70.1430">
    <property type="entry name" value="Multidrug efflux transporter AcrB pore domain"/>
    <property type="match status" value="2"/>
</dbReference>
<keyword evidence="1" id="KW-1133">Transmembrane helix</keyword>
<dbReference type="GO" id="GO:0005886">
    <property type="term" value="C:plasma membrane"/>
    <property type="evidence" value="ECO:0007669"/>
    <property type="project" value="TreeGrafter"/>
</dbReference>
<keyword evidence="1" id="KW-0812">Transmembrane</keyword>
<dbReference type="PRINTS" id="PR00702">
    <property type="entry name" value="ACRIFLAVINRP"/>
</dbReference>
<dbReference type="GO" id="GO:0042910">
    <property type="term" value="F:xenobiotic transmembrane transporter activity"/>
    <property type="evidence" value="ECO:0007669"/>
    <property type="project" value="TreeGrafter"/>
</dbReference>
<feature type="transmembrane region" description="Helical" evidence="1">
    <location>
        <begin position="1008"/>
        <end position="1032"/>
    </location>
</feature>
<dbReference type="Gene3D" id="3.30.70.1320">
    <property type="entry name" value="Multidrug efflux transporter AcrB pore domain like"/>
    <property type="match status" value="1"/>
</dbReference>
<dbReference type="InterPro" id="IPR001036">
    <property type="entry name" value="Acrflvin-R"/>
</dbReference>
<dbReference type="InterPro" id="IPR027463">
    <property type="entry name" value="AcrB_DN_DC_subdom"/>
</dbReference>
<feature type="transmembrane region" description="Helical" evidence="1">
    <location>
        <begin position="932"/>
        <end position="952"/>
    </location>
</feature>
<keyword evidence="1" id="KW-0472">Membrane</keyword>
<feature type="transmembrane region" description="Helical" evidence="1">
    <location>
        <begin position="389"/>
        <end position="414"/>
    </location>
</feature>
<feature type="transmembrane region" description="Helical" evidence="1">
    <location>
        <begin position="874"/>
        <end position="893"/>
    </location>
</feature>